<name>A0AAF0UA57_SOLVR</name>
<dbReference type="SUPFAM" id="SSF56219">
    <property type="entry name" value="DNase I-like"/>
    <property type="match status" value="1"/>
</dbReference>
<keyword evidence="2" id="KW-1185">Reference proteome</keyword>
<dbReference type="InterPro" id="IPR036691">
    <property type="entry name" value="Endo/exonu/phosph_ase_sf"/>
</dbReference>
<protein>
    <submittedName>
        <fullName evidence="1">Uncharacterized protein</fullName>
    </submittedName>
</protein>
<accession>A0AAF0UA57</accession>
<dbReference type="Proteomes" id="UP001234989">
    <property type="component" value="Chromosome 8"/>
</dbReference>
<dbReference type="Gene3D" id="3.60.10.10">
    <property type="entry name" value="Endonuclease/exonuclease/phosphatase"/>
    <property type="match status" value="1"/>
</dbReference>
<reference evidence="1" key="1">
    <citation type="submission" date="2023-08" db="EMBL/GenBank/DDBJ databases">
        <title>A de novo genome assembly of Solanum verrucosum Schlechtendal, a Mexican diploid species geographically isolated from the other diploid A-genome species in potato relatives.</title>
        <authorList>
            <person name="Hosaka K."/>
        </authorList>
    </citation>
    <scope>NUCLEOTIDE SEQUENCE</scope>
    <source>
        <tissue evidence="1">Young leaves</tissue>
    </source>
</reference>
<proteinExistence type="predicted"/>
<organism evidence="1 2">
    <name type="scientific">Solanum verrucosum</name>
    <dbReference type="NCBI Taxonomy" id="315347"/>
    <lineage>
        <taxon>Eukaryota</taxon>
        <taxon>Viridiplantae</taxon>
        <taxon>Streptophyta</taxon>
        <taxon>Embryophyta</taxon>
        <taxon>Tracheophyta</taxon>
        <taxon>Spermatophyta</taxon>
        <taxon>Magnoliopsida</taxon>
        <taxon>eudicotyledons</taxon>
        <taxon>Gunneridae</taxon>
        <taxon>Pentapetalae</taxon>
        <taxon>asterids</taxon>
        <taxon>lamiids</taxon>
        <taxon>Solanales</taxon>
        <taxon>Solanaceae</taxon>
        <taxon>Solanoideae</taxon>
        <taxon>Solaneae</taxon>
        <taxon>Solanum</taxon>
    </lineage>
</organism>
<dbReference type="AlphaFoldDB" id="A0AAF0UA57"/>
<sequence>MVSMLCWNVRGLNALNKQKEVLLLCNKEKVGLIGLVETKVKSQNMEKVVKKMFAGWQFLTNLESHYNGRILLVWSVWRPDYYKVEFVERSAQILTCKVCHTPLQLTFGVSIVYAYNTREERRVWEVTLSLGRKLPNFKTIDEEEKVKHDKYRYTSYMAERFLQQQSKATWLKLGDD</sequence>
<evidence type="ECO:0000313" key="1">
    <source>
        <dbReference type="EMBL" id="WMV41864.1"/>
    </source>
</evidence>
<gene>
    <name evidence="1" type="ORF">MTR67_035249</name>
</gene>
<evidence type="ECO:0000313" key="2">
    <source>
        <dbReference type="Proteomes" id="UP001234989"/>
    </source>
</evidence>
<dbReference type="EMBL" id="CP133619">
    <property type="protein sequence ID" value="WMV41864.1"/>
    <property type="molecule type" value="Genomic_DNA"/>
</dbReference>